<evidence type="ECO:0000256" key="1">
    <source>
        <dbReference type="ARBA" id="ARBA00004196"/>
    </source>
</evidence>
<comment type="subcellular location">
    <subcellularLocation>
        <location evidence="1">Cell envelope</location>
    </subcellularLocation>
</comment>
<evidence type="ECO:0000256" key="5">
    <source>
        <dbReference type="SAM" id="SignalP"/>
    </source>
</evidence>
<dbReference type="Pfam" id="PF00496">
    <property type="entry name" value="SBP_bac_5"/>
    <property type="match status" value="1"/>
</dbReference>
<evidence type="ECO:0000256" key="4">
    <source>
        <dbReference type="ARBA" id="ARBA00022729"/>
    </source>
</evidence>
<evidence type="ECO:0000259" key="6">
    <source>
        <dbReference type="Pfam" id="PF00496"/>
    </source>
</evidence>
<dbReference type="PANTHER" id="PTHR30290:SF10">
    <property type="entry name" value="PERIPLASMIC OLIGOPEPTIDE-BINDING PROTEIN-RELATED"/>
    <property type="match status" value="1"/>
</dbReference>
<dbReference type="FunFam" id="3.90.76.10:FF:000001">
    <property type="entry name" value="Oligopeptide ABC transporter substrate-binding protein"/>
    <property type="match status" value="1"/>
</dbReference>
<evidence type="ECO:0000313" key="8">
    <source>
        <dbReference type="Proteomes" id="UP000092504"/>
    </source>
</evidence>
<evidence type="ECO:0000313" key="7">
    <source>
        <dbReference type="EMBL" id="OBX34613.1"/>
    </source>
</evidence>
<feature type="chain" id="PRO_5008611176" evidence="5">
    <location>
        <begin position="26"/>
        <end position="527"/>
    </location>
</feature>
<dbReference type="GO" id="GO:0030288">
    <property type="term" value="C:outer membrane-bounded periplasmic space"/>
    <property type="evidence" value="ECO:0007669"/>
    <property type="project" value="TreeGrafter"/>
</dbReference>
<reference evidence="7 8" key="1">
    <citation type="submission" date="2016-06" db="EMBL/GenBank/DDBJ databases">
        <title>Genome sequence of halotolerant plant growth promoting strain of Halomonas elongata HEK1 isolated from salterns of Rann of Kutch, Gujarat, India.</title>
        <authorList>
            <person name="Gaba S."/>
            <person name="Singh R.N."/>
            <person name="Abrol S."/>
            <person name="Kaushik R."/>
            <person name="Saxena A.K."/>
        </authorList>
    </citation>
    <scope>NUCLEOTIDE SEQUENCE [LARGE SCALE GENOMIC DNA]</scope>
    <source>
        <strain evidence="7 8">HEK1</strain>
    </source>
</reference>
<keyword evidence="4 5" id="KW-0732">Signal</keyword>
<dbReference type="AlphaFoldDB" id="A0A1B8NXC9"/>
<accession>A0A1B8NXC9</accession>
<sequence length="527" mass="58439">MLSHRFTRAALLATLVAGAAQSAPAAVLQVGNGAEPGTLDPQKTNGVWETRITRELFERLVTYAADGSLVPGLAESWTISDDGTTYTFHLRQAEWSDGTPITADDAVFALRRLLKPAIASHNANLYYPIKNARAVNTGQAEPSELGVSAADEHTLVIQLDEPTAYFLQALAMTEAAPLPRHLVEKAGDEWTRPGTMVSSGAFTLREWRPQARIDLDRNPHFHDADTVSLDGVTFYPIDDTGSALNRFRAGDLDISYSGVPASRFDWVKDNLGESLRVGPLVAEYFYMFNLRDGQPLADERVREALSLAVRREVITDRILGMGQRASYWYVPRAAEGGTRGSLDVAEQPMEQRLARAKRLMQEAGYGPDNPLHVTLRYNTLEDHKKIAVAVAAMWKPLGVEVELINAEAAVHYATVNEGDFEIARYGMVATINDPYDFLNAYAEGGSAQRSTSYRNDAYDALVERSTRELDTERRAELMTRAEQMLLDDHALLPLYDYVSAHLVSPEVKGWQTTAIDVHPLRYIQLED</sequence>
<proteinExistence type="inferred from homology"/>
<comment type="caution">
    <text evidence="7">The sequence shown here is derived from an EMBL/GenBank/DDBJ whole genome shotgun (WGS) entry which is preliminary data.</text>
</comment>
<dbReference type="Gene3D" id="3.10.105.10">
    <property type="entry name" value="Dipeptide-binding Protein, Domain 3"/>
    <property type="match status" value="1"/>
</dbReference>
<evidence type="ECO:0000256" key="3">
    <source>
        <dbReference type="ARBA" id="ARBA00022448"/>
    </source>
</evidence>
<dbReference type="InterPro" id="IPR039424">
    <property type="entry name" value="SBP_5"/>
</dbReference>
<dbReference type="PATRIC" id="fig|2746.7.peg.3776"/>
<dbReference type="InterPro" id="IPR000914">
    <property type="entry name" value="SBP_5_dom"/>
</dbReference>
<name>A0A1B8NXC9_HALEL</name>
<comment type="similarity">
    <text evidence="2">Belongs to the bacterial solute-binding protein 5 family.</text>
</comment>
<protein>
    <submittedName>
        <fullName evidence="7">Periplasmic oligopeptide-binding protein</fullName>
    </submittedName>
</protein>
<dbReference type="GO" id="GO:0043190">
    <property type="term" value="C:ATP-binding cassette (ABC) transporter complex"/>
    <property type="evidence" value="ECO:0007669"/>
    <property type="project" value="InterPro"/>
</dbReference>
<evidence type="ECO:0000256" key="2">
    <source>
        <dbReference type="ARBA" id="ARBA00005695"/>
    </source>
</evidence>
<dbReference type="GO" id="GO:1904680">
    <property type="term" value="F:peptide transmembrane transporter activity"/>
    <property type="evidence" value="ECO:0007669"/>
    <property type="project" value="TreeGrafter"/>
</dbReference>
<dbReference type="Gene3D" id="3.40.190.10">
    <property type="entry name" value="Periplasmic binding protein-like II"/>
    <property type="match status" value="1"/>
</dbReference>
<dbReference type="Proteomes" id="UP000092504">
    <property type="component" value="Unassembled WGS sequence"/>
</dbReference>
<dbReference type="SUPFAM" id="SSF53850">
    <property type="entry name" value="Periplasmic binding protein-like II"/>
    <property type="match status" value="1"/>
</dbReference>
<dbReference type="GO" id="GO:0015833">
    <property type="term" value="P:peptide transport"/>
    <property type="evidence" value="ECO:0007669"/>
    <property type="project" value="TreeGrafter"/>
</dbReference>
<dbReference type="Gene3D" id="3.90.76.10">
    <property type="entry name" value="Dipeptide-binding Protein, Domain 1"/>
    <property type="match status" value="1"/>
</dbReference>
<feature type="signal peptide" evidence="5">
    <location>
        <begin position="1"/>
        <end position="25"/>
    </location>
</feature>
<dbReference type="PANTHER" id="PTHR30290">
    <property type="entry name" value="PERIPLASMIC BINDING COMPONENT OF ABC TRANSPORTER"/>
    <property type="match status" value="1"/>
</dbReference>
<gene>
    <name evidence="7" type="primary">oppA_2</name>
    <name evidence="7" type="ORF">A8U91_03670</name>
</gene>
<feature type="domain" description="Solute-binding protein family 5" evidence="6">
    <location>
        <begin position="69"/>
        <end position="445"/>
    </location>
</feature>
<dbReference type="InterPro" id="IPR030678">
    <property type="entry name" value="Peptide/Ni-bd"/>
</dbReference>
<dbReference type="CDD" id="cd08504">
    <property type="entry name" value="PBP2_OppA"/>
    <property type="match status" value="1"/>
</dbReference>
<keyword evidence="3" id="KW-0813">Transport</keyword>
<dbReference type="PIRSF" id="PIRSF002741">
    <property type="entry name" value="MppA"/>
    <property type="match status" value="1"/>
</dbReference>
<dbReference type="EMBL" id="MAJD01000002">
    <property type="protein sequence ID" value="OBX34613.1"/>
    <property type="molecule type" value="Genomic_DNA"/>
</dbReference>
<organism evidence="7 8">
    <name type="scientific">Halomonas elongata</name>
    <dbReference type="NCBI Taxonomy" id="2746"/>
    <lineage>
        <taxon>Bacteria</taxon>
        <taxon>Pseudomonadati</taxon>
        <taxon>Pseudomonadota</taxon>
        <taxon>Gammaproteobacteria</taxon>
        <taxon>Oceanospirillales</taxon>
        <taxon>Halomonadaceae</taxon>
        <taxon>Halomonas</taxon>
    </lineage>
</organism>